<dbReference type="PROSITE" id="PS50234">
    <property type="entry name" value="VWFA"/>
    <property type="match status" value="4"/>
</dbReference>
<dbReference type="FunFam" id="2.60.120.1000:FF:000007">
    <property type="entry name" value="Collagen type V alpha 3 chain"/>
    <property type="match status" value="1"/>
</dbReference>
<evidence type="ECO:0000313" key="9">
    <source>
        <dbReference type="Proteomes" id="UP000225706"/>
    </source>
</evidence>
<evidence type="ECO:0000259" key="7">
    <source>
        <dbReference type="PROSITE" id="PS51461"/>
    </source>
</evidence>
<keyword evidence="2" id="KW-0964">Secreted</keyword>
<feature type="compositionally biased region" description="Gly residues" evidence="4">
    <location>
        <begin position="1958"/>
        <end position="1973"/>
    </location>
</feature>
<dbReference type="CDD" id="cd00199">
    <property type="entry name" value="WAP"/>
    <property type="match status" value="1"/>
</dbReference>
<sequence>MLVSYRIQPTTFSNLKVILYPDPTVQLWKSGYELVFKSNLVREYRPKPLRQTLPWASRIQKSVFYCRKLLRVPSLKQMVNTTAYTIELWVHLGASCPVSLDFAFILDGSGSISKKNWGKIKEFVKRVMDAFDVSPDGTHFALLEYSTDPKVYLRFNDFTDAQLNVVNVKRKVEEIIQSKGKTFIDKALELANQEIFTAEGGMRADVKQIALVLTDGTQTEEPSPVAAAENLIAAAQQLHDKGIDVIALGIGKNVNPFQILNIASDENNIYTAEKFEELLNLVAGELTRRECLACSEPVDVVFGIPTSQSIPAGQFESMKYFVNETIDSFDVGPLKVHVGFVTYSSSAQTTAAINQLDTKEDLESFTSRLSQRGKSANVVSALDEAYSSTFTIYGGVRQSKPKVFILIVPEGSVSGQQEVLQAATRLKSLGVRLLTVGVGQNVDQNLYALASTQPPSKFFYSVPDHKKLGEKSRVVADVLCKGKVGKCPLPSLPPEFCPRNPDDECDVDADCNSGGGSPLCCLNGCGGRQCLGQIRSCFVPMDVAIAVDNSDATTSSEFNNVKRFLKQFINQLASSEVRFSLLEYGNTANVITDFRSSRDQIYLENLIDNMAKRNDSERRVDAALNTTKEKIFSLAGGIRHGHPRYLVFVSSGGPTAEFIVLEGAGKKLRDLGVTFVAIGTNTGVPGAFLQKLGGDSRFIYRAEEPSQLGGIVLEDLSRKLCAEKPGTCPVVDATPDPLACQVMQPDPEETIVCGLSANGGGPSENYDWDCPGEMKCCLDPQTGCFQVCLEPENVCSKQFDLTIVMENSARIDEDQLEQVKDFSKQFVNAFDVREEGTHVAIVSYGTAPVVHTRFDSYSGPVLSKEKITDDIDKIVFESGNAVTTNTALTEVFKTVYGDGNGARNGTNKTVVLITAGNLSDPMTAVDAAIDIRAMPADLFVVAIGEDPDVDALVQIVSPPAENNVFLATTSGDLRPSLRTITDTVCEGAEKMSTIIGPPGDPGVAGNPGPEGPAGPRGDPGDPGEPGEAGEPGPLGPPGPPGPPGSPGGGGGGTIGSLRPPGEKGPINNEKGPVVPPMILPIRQQARQGPPGRPGIPGPRGPRGPPGIPGYRGRIGARGPRGRVGLIGPVGRPGRRGTEGAPGKRGNPGILGEPGEKGQSGDSGEEGHSGLKGHKGRRGQTGPIGERGEEGETGMQGVNGAPGTNGKPGKKGPHGITGKQGSTGSPGSPGAKGVEGEEGDQGAAGKPGSPGTPGVVGQKGESGTSGLVGYTGYQGDSGNTGPMGPKGTAGSDGEIGEQGPIGGKGSIGDNGSPGEMGAQGLDGREGSTGTEGPRGYQGSTGNPGIPGKRGEVGVKGKPGNSGRPGSPGRRGPRGKRGAYGDTGAKGTMGIIGSRGPAGSEGPMGSPGERGVKGVPGIEGSRGYSGRQGERGDMGDYGPLGVQGEQGPPGLTGRTGRSGSPGLHGEEGDSGKPGEVGPLGASGSPGISGPVGTEGELGKPGDAGEQGEAGPEGPKGALGPSGTIGSPGVAGQQGSGGAVGEAGDTGLPGGEGLPGFPGSKGDDGSPGAKGSKGDDGMNGVPGSQGVPGASGERGDQGKSGQIGVPGPMGQPGILGPVGRVGSMGAPGHSGDAGSKGEMGMRGPHGKRGKRGSNGQPGKDSFMGSRGAKGSRGEKGVTGEGGLPGMPGNNGNLGPRGDRGDQGGPGFEGTEGSAGPVGNQGRQGDPGIKGSLGEDGLPGPAGEQGIRGAPGYRGTNGPLGDRGPLGGNGAPGGMGSPGATGPSGELGAAGIPGLDGKPAQAGSLGNRGMPGSRGERGIPGRPGRDGVLGGTGDSGPQGQRGEGGPSGPPGRTGQMGLHGLIGARGIIGEVGSKGDTGDPGASGKDGATGKQGEAGRPGRRGSPGDRGKEGTLGSGGPIGNPGRDGFKGVPGEPGGHGTTGQPGLPGIAGSPGMRGSPGSSGMDGGRGESGGLGSKGLAGEAGDAGEPGENGETGIVGNKGDRGDPGQRGPSGKPGLKGPEGSVGQKGNRGRTGPRGEDGALGRAGIQGSQGSQGIDGLSGFPGERGDAGHRGPEGDRGMPGPTGPPGPPADIRSLSGYVQRLNNRGTGSYSIENEKAKLYRGSKDQSGEALIDPVKLTLALMHYELEMYKQPNGTKEFPARTCRDLVACYPGLTSGDFWIDPNEGVPDDAVKVYCDFSFNATCLHSNNEKKPFTIRKRKWFLGPDEYKWLGADLGAFNKIKYVKYSSQISFLRLLSDRARQSITYHCKNSVAWYDQQLNDVTKSLKIMTDNGVIIHSSSSNKFKPSVLADNCQVKNGTWLYTIIQVDTPKPNRLPVRDVAAYDIGDENEEFGLEIGPVCFY</sequence>
<feature type="domain" description="VWFA" evidence="5">
    <location>
        <begin position="800"/>
        <end position="984"/>
    </location>
</feature>
<comment type="caution">
    <text evidence="8">The sequence shown here is derived from an EMBL/GenBank/DDBJ whole genome shotgun (WGS) entry which is preliminary data.</text>
</comment>
<feature type="compositionally biased region" description="Basic and acidic residues" evidence="4">
    <location>
        <begin position="2061"/>
        <end position="2074"/>
    </location>
</feature>
<dbReference type="EMBL" id="LSMT01000023">
    <property type="protein sequence ID" value="PFX32406.1"/>
    <property type="molecule type" value="Genomic_DNA"/>
</dbReference>
<comment type="subcellular location">
    <subcellularLocation>
        <location evidence="1">Secreted</location>
    </subcellularLocation>
</comment>
<dbReference type="Gene3D" id="2.60.120.1000">
    <property type="match status" value="1"/>
</dbReference>
<feature type="compositionally biased region" description="Pro residues" evidence="4">
    <location>
        <begin position="1090"/>
        <end position="1107"/>
    </location>
</feature>
<dbReference type="Proteomes" id="UP000225706">
    <property type="component" value="Unassembled WGS sequence"/>
</dbReference>
<evidence type="ECO:0000259" key="6">
    <source>
        <dbReference type="PROSITE" id="PS51390"/>
    </source>
</evidence>
<feature type="compositionally biased region" description="Gly residues" evidence="4">
    <location>
        <begin position="1760"/>
        <end position="1775"/>
    </location>
</feature>
<dbReference type="PROSITE" id="PS51461">
    <property type="entry name" value="NC1_FIB"/>
    <property type="match status" value="1"/>
</dbReference>
<feature type="compositionally biased region" description="Low complexity" evidence="4">
    <location>
        <begin position="1108"/>
        <end position="1117"/>
    </location>
</feature>
<keyword evidence="9" id="KW-1185">Reference proteome</keyword>
<dbReference type="InterPro" id="IPR000885">
    <property type="entry name" value="Fib_collagen_C"/>
</dbReference>
<name>A0A2B4SSU3_STYPI</name>
<feature type="region of interest" description="Disordered" evidence="4">
    <location>
        <begin position="991"/>
        <end position="2091"/>
    </location>
</feature>
<dbReference type="STRING" id="50429.A0A2B4SSU3"/>
<accession>A0A2B4SSU3</accession>
<dbReference type="InterPro" id="IPR050149">
    <property type="entry name" value="Collagen_superfamily"/>
</dbReference>
<feature type="compositionally biased region" description="Low complexity" evidence="4">
    <location>
        <begin position="2043"/>
        <end position="2056"/>
    </location>
</feature>
<feature type="compositionally biased region" description="Gly residues" evidence="4">
    <location>
        <begin position="1823"/>
        <end position="1842"/>
    </location>
</feature>
<dbReference type="PANTHER" id="PTHR24023">
    <property type="entry name" value="COLLAGEN ALPHA"/>
    <property type="match status" value="1"/>
</dbReference>
<evidence type="ECO:0000259" key="5">
    <source>
        <dbReference type="PROSITE" id="PS50234"/>
    </source>
</evidence>
<dbReference type="Pfam" id="PF01410">
    <property type="entry name" value="COLFI"/>
    <property type="match status" value="1"/>
</dbReference>
<dbReference type="PANTHER" id="PTHR24023:SF1112">
    <property type="entry name" value="COL_CUTICLE_N DOMAIN-CONTAINING PROTEIN-RELATED"/>
    <property type="match status" value="1"/>
</dbReference>
<proteinExistence type="predicted"/>
<dbReference type="Pfam" id="PF01391">
    <property type="entry name" value="Collagen"/>
    <property type="match status" value="2"/>
</dbReference>
<keyword evidence="3 8" id="KW-0176">Collagen</keyword>
<feature type="compositionally biased region" description="Low complexity" evidence="4">
    <location>
        <begin position="1683"/>
        <end position="1692"/>
    </location>
</feature>
<dbReference type="Pfam" id="PF00092">
    <property type="entry name" value="VWA"/>
    <property type="match status" value="4"/>
</dbReference>
<organism evidence="8 9">
    <name type="scientific">Stylophora pistillata</name>
    <name type="common">Smooth cauliflower coral</name>
    <dbReference type="NCBI Taxonomy" id="50429"/>
    <lineage>
        <taxon>Eukaryota</taxon>
        <taxon>Metazoa</taxon>
        <taxon>Cnidaria</taxon>
        <taxon>Anthozoa</taxon>
        <taxon>Hexacorallia</taxon>
        <taxon>Scleractinia</taxon>
        <taxon>Astrocoeniina</taxon>
        <taxon>Pocilloporidae</taxon>
        <taxon>Stylophora</taxon>
    </lineage>
</organism>
<feature type="compositionally biased region" description="Gly residues" evidence="4">
    <location>
        <begin position="1298"/>
        <end position="1307"/>
    </location>
</feature>
<evidence type="ECO:0000256" key="3">
    <source>
        <dbReference type="ARBA" id="ARBA00023119"/>
    </source>
</evidence>
<dbReference type="PROSITE" id="PS51390">
    <property type="entry name" value="WAP"/>
    <property type="match status" value="2"/>
</dbReference>
<dbReference type="GO" id="GO:0030414">
    <property type="term" value="F:peptidase inhibitor activity"/>
    <property type="evidence" value="ECO:0007669"/>
    <property type="project" value="InterPro"/>
</dbReference>
<evidence type="ECO:0000313" key="8">
    <source>
        <dbReference type="EMBL" id="PFX32406.1"/>
    </source>
</evidence>
<dbReference type="GO" id="GO:0005615">
    <property type="term" value="C:extracellular space"/>
    <property type="evidence" value="ECO:0007669"/>
    <property type="project" value="TreeGrafter"/>
</dbReference>
<dbReference type="InterPro" id="IPR036465">
    <property type="entry name" value="vWFA_dom_sf"/>
</dbReference>
<feature type="compositionally biased region" description="Gly residues" evidence="4">
    <location>
        <begin position="1529"/>
        <end position="1538"/>
    </location>
</feature>
<feature type="compositionally biased region" description="Low complexity" evidence="4">
    <location>
        <begin position="1354"/>
        <end position="1368"/>
    </location>
</feature>
<feature type="domain" description="WAP" evidence="6">
    <location>
        <begin position="721"/>
        <end position="792"/>
    </location>
</feature>
<evidence type="ECO:0000256" key="4">
    <source>
        <dbReference type="SAM" id="MobiDB-lite"/>
    </source>
</evidence>
<dbReference type="GO" id="GO:0030198">
    <property type="term" value="P:extracellular matrix organization"/>
    <property type="evidence" value="ECO:0007669"/>
    <property type="project" value="TreeGrafter"/>
</dbReference>
<feature type="domain" description="VWFA" evidence="5">
    <location>
        <begin position="299"/>
        <end position="478"/>
    </location>
</feature>
<dbReference type="GO" id="GO:0030020">
    <property type="term" value="F:extracellular matrix structural constituent conferring tensile strength"/>
    <property type="evidence" value="ECO:0007669"/>
    <property type="project" value="TreeGrafter"/>
</dbReference>
<feature type="domain" description="VWFA" evidence="5">
    <location>
        <begin position="542"/>
        <end position="720"/>
    </location>
</feature>
<feature type="domain" description="VWFA" evidence="5">
    <location>
        <begin position="101"/>
        <end position="286"/>
    </location>
</feature>
<dbReference type="GO" id="GO:0031012">
    <property type="term" value="C:extracellular matrix"/>
    <property type="evidence" value="ECO:0007669"/>
    <property type="project" value="TreeGrafter"/>
</dbReference>
<gene>
    <name evidence="8" type="primary">COL1A2</name>
    <name evidence="8" type="ORF">AWC38_SpisGene2741</name>
</gene>
<feature type="compositionally biased region" description="Low complexity" evidence="4">
    <location>
        <begin position="1504"/>
        <end position="1528"/>
    </location>
</feature>
<dbReference type="InterPro" id="IPR008160">
    <property type="entry name" value="Collagen"/>
</dbReference>
<feature type="compositionally biased region" description="Gly residues" evidence="4">
    <location>
        <begin position="1907"/>
        <end position="1916"/>
    </location>
</feature>
<feature type="compositionally biased region" description="Low complexity" evidence="4">
    <location>
        <begin position="1947"/>
        <end position="1957"/>
    </location>
</feature>
<dbReference type="CDD" id="cd01450">
    <property type="entry name" value="vWFA_subfamily_ECM"/>
    <property type="match status" value="3"/>
</dbReference>
<evidence type="ECO:0000256" key="1">
    <source>
        <dbReference type="ARBA" id="ARBA00004613"/>
    </source>
</evidence>
<dbReference type="OrthoDB" id="5990235at2759"/>
<feature type="compositionally biased region" description="Gly residues" evidence="4">
    <location>
        <begin position="1928"/>
        <end position="1937"/>
    </location>
</feature>
<dbReference type="InterPro" id="IPR008197">
    <property type="entry name" value="WAP_dom"/>
</dbReference>
<feature type="compositionally biased region" description="Basic and acidic residues" evidence="4">
    <location>
        <begin position="1810"/>
        <end position="1821"/>
    </location>
</feature>
<dbReference type="InterPro" id="IPR002035">
    <property type="entry name" value="VWF_A"/>
</dbReference>
<dbReference type="SMART" id="SM00038">
    <property type="entry name" value="COLFI"/>
    <property type="match status" value="1"/>
</dbReference>
<dbReference type="Gene3D" id="3.40.50.410">
    <property type="entry name" value="von Willebrand factor, type A domain"/>
    <property type="match status" value="4"/>
</dbReference>
<feature type="compositionally biased region" description="Pro residues" evidence="4">
    <location>
        <begin position="1033"/>
        <end position="1045"/>
    </location>
</feature>
<dbReference type="SMART" id="SM00327">
    <property type="entry name" value="VWA"/>
    <property type="match status" value="4"/>
</dbReference>
<feature type="compositionally biased region" description="Gly residues" evidence="4">
    <location>
        <begin position="1544"/>
        <end position="1553"/>
    </location>
</feature>
<feature type="domain" description="Fibrillar collagen NC1" evidence="7">
    <location>
        <begin position="2130"/>
        <end position="2358"/>
    </location>
</feature>
<protein>
    <submittedName>
        <fullName evidence="8">Collagen alpha-2(I) chain</fullName>
    </submittedName>
</protein>
<feature type="domain" description="WAP" evidence="6">
    <location>
        <begin position="480"/>
        <end position="535"/>
    </location>
</feature>
<dbReference type="SUPFAM" id="SSF53300">
    <property type="entry name" value="vWA-like"/>
    <property type="match status" value="4"/>
</dbReference>
<feature type="compositionally biased region" description="Low complexity" evidence="4">
    <location>
        <begin position="1080"/>
        <end position="1089"/>
    </location>
</feature>
<evidence type="ECO:0000256" key="2">
    <source>
        <dbReference type="ARBA" id="ARBA00022525"/>
    </source>
</evidence>
<dbReference type="PRINTS" id="PR00453">
    <property type="entry name" value="VWFADOMAIN"/>
</dbReference>
<dbReference type="GO" id="GO:0005581">
    <property type="term" value="C:collagen trimer"/>
    <property type="evidence" value="ECO:0007669"/>
    <property type="project" value="UniProtKB-KW"/>
</dbReference>
<reference evidence="9" key="1">
    <citation type="journal article" date="2017" name="bioRxiv">
        <title>Comparative analysis of the genomes of Stylophora pistillata and Acropora digitifera provides evidence for extensive differences between species of corals.</title>
        <authorList>
            <person name="Voolstra C.R."/>
            <person name="Li Y."/>
            <person name="Liew Y.J."/>
            <person name="Baumgarten S."/>
            <person name="Zoccola D."/>
            <person name="Flot J.-F."/>
            <person name="Tambutte S."/>
            <person name="Allemand D."/>
            <person name="Aranda M."/>
        </authorList>
    </citation>
    <scope>NUCLEOTIDE SEQUENCE [LARGE SCALE GENOMIC DNA]</scope>
</reference>